<organism evidence="2 3">
    <name type="scientific">Autumnicola tepida</name>
    <dbReference type="NCBI Taxonomy" id="3075595"/>
    <lineage>
        <taxon>Bacteria</taxon>
        <taxon>Pseudomonadati</taxon>
        <taxon>Bacteroidota</taxon>
        <taxon>Flavobacteriia</taxon>
        <taxon>Flavobacteriales</taxon>
        <taxon>Flavobacteriaceae</taxon>
        <taxon>Autumnicola</taxon>
    </lineage>
</organism>
<name>A0ABU3CD69_9FLAO</name>
<dbReference type="PANTHER" id="PTHR42839">
    <property type="entry name" value="ISOCHORISMATE SYNTHASE ENTC"/>
    <property type="match status" value="1"/>
</dbReference>
<dbReference type="Proteomes" id="UP001262889">
    <property type="component" value="Unassembled WGS sequence"/>
</dbReference>
<gene>
    <name evidence="2" type="ORF">RM553_15710</name>
</gene>
<dbReference type="Pfam" id="PF00425">
    <property type="entry name" value="Chorismate_bind"/>
    <property type="match status" value="2"/>
</dbReference>
<evidence type="ECO:0000313" key="3">
    <source>
        <dbReference type="Proteomes" id="UP001262889"/>
    </source>
</evidence>
<proteinExistence type="predicted"/>
<comment type="caution">
    <text evidence="2">The sequence shown here is derived from an EMBL/GenBank/DDBJ whole genome shotgun (WGS) entry which is preliminary data.</text>
</comment>
<evidence type="ECO:0000259" key="1">
    <source>
        <dbReference type="Pfam" id="PF00425"/>
    </source>
</evidence>
<sequence>MIKDEFFTVLEQQLDKGFPFVAYRKPGENGEKERTWALLQREAKTYYVGDFTESGFVFAPFEDQEKALIIPAEVSDEISTEYFFEEEHKNVKMEAPPFPPNQLRKLARVEHENLVQKAVDAIKVGEFRKVVISRSEKVETQLKVVEIFKNILKKYDAAFVYLWFHPETGIWLGATPETLVSVERNRFKTMALAGTQAFHNTVEVQWGEKEIEEQQIVADYIVGNLKNSELIATEKLQVSQAHTARAGNLLHLRTDIEGNLQAGASALKQLIGTLHPTPAVCGLPKDVARDFIIKNEGYNREFYSGFLGELNVKKETKRNSNRRNQENQAYASISRSTSLFVNLRCMKIEDGKARLFIGGGITKDSNPSLEWEETVNKSHTMKAVLVK</sequence>
<feature type="domain" description="Chorismate-utilising enzyme C-terminal" evidence="1">
    <location>
        <begin position="110"/>
        <end position="316"/>
    </location>
</feature>
<dbReference type="InterPro" id="IPR015890">
    <property type="entry name" value="Chorismate_C"/>
</dbReference>
<dbReference type="InterPro" id="IPR005801">
    <property type="entry name" value="ADC_synthase"/>
</dbReference>
<feature type="domain" description="Chorismate-utilising enzyme C-terminal" evidence="1">
    <location>
        <begin position="330"/>
        <end position="377"/>
    </location>
</feature>
<dbReference type="PANTHER" id="PTHR42839:SF2">
    <property type="entry name" value="ISOCHORISMATE SYNTHASE ENTC"/>
    <property type="match status" value="1"/>
</dbReference>
<dbReference type="Gene3D" id="3.60.120.10">
    <property type="entry name" value="Anthranilate synthase"/>
    <property type="match status" value="1"/>
</dbReference>
<evidence type="ECO:0000313" key="2">
    <source>
        <dbReference type="EMBL" id="MDT0644284.1"/>
    </source>
</evidence>
<dbReference type="SUPFAM" id="SSF56322">
    <property type="entry name" value="ADC synthase"/>
    <property type="match status" value="1"/>
</dbReference>
<keyword evidence="3" id="KW-1185">Reference proteome</keyword>
<protein>
    <submittedName>
        <fullName evidence="2">Chorismate-binding protein</fullName>
    </submittedName>
</protein>
<dbReference type="EMBL" id="JAVRHQ010000023">
    <property type="protein sequence ID" value="MDT0644284.1"/>
    <property type="molecule type" value="Genomic_DNA"/>
</dbReference>
<reference evidence="2 3" key="1">
    <citation type="submission" date="2023-09" db="EMBL/GenBank/DDBJ databases">
        <authorList>
            <person name="Rey-Velasco X."/>
        </authorList>
    </citation>
    <scope>NUCLEOTIDE SEQUENCE [LARGE SCALE GENOMIC DNA]</scope>
    <source>
        <strain evidence="2 3">F363</strain>
    </source>
</reference>
<dbReference type="RefSeq" id="WP_311535901.1">
    <property type="nucleotide sequence ID" value="NZ_JAVRHQ010000023.1"/>
</dbReference>
<accession>A0ABU3CD69</accession>